<gene>
    <name evidence="1" type="ORF">Ahy_B03g065434</name>
</gene>
<keyword evidence="2" id="KW-1185">Reference proteome</keyword>
<proteinExistence type="predicted"/>
<evidence type="ECO:0000313" key="2">
    <source>
        <dbReference type="Proteomes" id="UP000289738"/>
    </source>
</evidence>
<sequence length="109" mass="12341">MGHPSIPLSVISKAAELQFHYTVDKVVAEATGIQPKFPYMVDSFERRSEASLLRISDSSSCRDNSKGEDDRKHSECIDSSCFNLDDNNSTIEDSRPKFRLPFGGWFHQK</sequence>
<protein>
    <submittedName>
        <fullName evidence="1">Uncharacterized protein</fullName>
    </submittedName>
</protein>
<name>A0A445A1M0_ARAHY</name>
<dbReference type="EMBL" id="SDMP01000013">
    <property type="protein sequence ID" value="RYR20327.1"/>
    <property type="molecule type" value="Genomic_DNA"/>
</dbReference>
<comment type="caution">
    <text evidence="1">The sequence shown here is derived from an EMBL/GenBank/DDBJ whole genome shotgun (WGS) entry which is preliminary data.</text>
</comment>
<evidence type="ECO:0000313" key="1">
    <source>
        <dbReference type="EMBL" id="RYR20327.1"/>
    </source>
</evidence>
<dbReference type="Proteomes" id="UP000289738">
    <property type="component" value="Chromosome B03"/>
</dbReference>
<dbReference type="AlphaFoldDB" id="A0A445A1M0"/>
<dbReference type="PANTHER" id="PTHR35138:SF1">
    <property type="entry name" value="MYB-LIKE DOMAIN-CONTAINING PROTEIN"/>
    <property type="match status" value="1"/>
</dbReference>
<accession>A0A445A1M0</accession>
<reference evidence="1 2" key="1">
    <citation type="submission" date="2019-01" db="EMBL/GenBank/DDBJ databases">
        <title>Sequencing of cultivated peanut Arachis hypogaea provides insights into genome evolution and oil improvement.</title>
        <authorList>
            <person name="Chen X."/>
        </authorList>
    </citation>
    <scope>NUCLEOTIDE SEQUENCE [LARGE SCALE GENOMIC DNA]</scope>
    <source>
        <strain evidence="2">cv. Fuhuasheng</strain>
        <tissue evidence="1">Leaves</tissue>
    </source>
</reference>
<organism evidence="1 2">
    <name type="scientific">Arachis hypogaea</name>
    <name type="common">Peanut</name>
    <dbReference type="NCBI Taxonomy" id="3818"/>
    <lineage>
        <taxon>Eukaryota</taxon>
        <taxon>Viridiplantae</taxon>
        <taxon>Streptophyta</taxon>
        <taxon>Embryophyta</taxon>
        <taxon>Tracheophyta</taxon>
        <taxon>Spermatophyta</taxon>
        <taxon>Magnoliopsida</taxon>
        <taxon>eudicotyledons</taxon>
        <taxon>Gunneridae</taxon>
        <taxon>Pentapetalae</taxon>
        <taxon>rosids</taxon>
        <taxon>fabids</taxon>
        <taxon>Fabales</taxon>
        <taxon>Fabaceae</taxon>
        <taxon>Papilionoideae</taxon>
        <taxon>50 kb inversion clade</taxon>
        <taxon>dalbergioids sensu lato</taxon>
        <taxon>Dalbergieae</taxon>
        <taxon>Pterocarpus clade</taxon>
        <taxon>Arachis</taxon>
    </lineage>
</organism>
<dbReference type="PANTHER" id="PTHR35138">
    <property type="entry name" value="OS01G0225300 PROTEIN"/>
    <property type="match status" value="1"/>
</dbReference>